<keyword evidence="3 6" id="KW-1133">Transmembrane helix</keyword>
<sequence>MASVTEHSGGDMGTFEPDPSYFRIGPEAFTAAIFTFLAIAIVIAGIRIYLRIRAFGRLHADDYFMIAAVIFFAASTGVTQATRDLDYLQMSVAVGITLPDSTFQMKMLLYTKFNTAEYMLQWASIFCVKFSYIFFFRPLTSRIRPLQIWWWIVVAIVTPAALVTTCLAPWVCPYFGMDFLQHCSYVIDHERIILIVSTATDVATDLLVISIPIWLLSSVKLELKRKLALGTVLCLSIFMVIIAVIRYTLDSIPLKNGTTIPDTIWLFFWQSIESCVSIIMVSLTAFRSLYGHEQAKIRSKRRDYKYMDEESSARRGAVSKTPASYWSESRNQTFADEQNDELQVINVRAPEKTAETEWNARSIGMAR</sequence>
<feature type="transmembrane region" description="Helical" evidence="6">
    <location>
        <begin position="191"/>
        <end position="215"/>
    </location>
</feature>
<keyword evidence="2 6" id="KW-0812">Transmembrane</keyword>
<evidence type="ECO:0000256" key="5">
    <source>
        <dbReference type="ARBA" id="ARBA00038359"/>
    </source>
</evidence>
<evidence type="ECO:0000313" key="8">
    <source>
        <dbReference type="EMBL" id="CAF9903858.1"/>
    </source>
</evidence>
<dbReference type="InterPro" id="IPR049326">
    <property type="entry name" value="Rhodopsin_dom_fungi"/>
</dbReference>
<feature type="transmembrane region" description="Helical" evidence="6">
    <location>
        <begin position="148"/>
        <end position="171"/>
    </location>
</feature>
<dbReference type="GO" id="GO:0016020">
    <property type="term" value="C:membrane"/>
    <property type="evidence" value="ECO:0007669"/>
    <property type="project" value="UniProtKB-SubCell"/>
</dbReference>
<name>A0A8H3EES2_9LECA</name>
<evidence type="ECO:0000259" key="7">
    <source>
        <dbReference type="Pfam" id="PF20684"/>
    </source>
</evidence>
<feature type="domain" description="Rhodopsin" evidence="7">
    <location>
        <begin position="46"/>
        <end position="290"/>
    </location>
</feature>
<keyword evidence="9" id="KW-1185">Reference proteome</keyword>
<comment type="subcellular location">
    <subcellularLocation>
        <location evidence="1">Membrane</location>
        <topology evidence="1">Multi-pass membrane protein</topology>
    </subcellularLocation>
</comment>
<dbReference type="EMBL" id="CAJPDQ010000001">
    <property type="protein sequence ID" value="CAF9903858.1"/>
    <property type="molecule type" value="Genomic_DNA"/>
</dbReference>
<evidence type="ECO:0000256" key="4">
    <source>
        <dbReference type="ARBA" id="ARBA00023136"/>
    </source>
</evidence>
<feature type="transmembrane region" description="Helical" evidence="6">
    <location>
        <begin position="118"/>
        <end position="136"/>
    </location>
</feature>
<proteinExistence type="inferred from homology"/>
<evidence type="ECO:0000256" key="6">
    <source>
        <dbReference type="SAM" id="Phobius"/>
    </source>
</evidence>
<accession>A0A8H3EES2</accession>
<dbReference type="Pfam" id="PF20684">
    <property type="entry name" value="Fung_rhodopsin"/>
    <property type="match status" value="1"/>
</dbReference>
<feature type="transmembrane region" description="Helical" evidence="6">
    <location>
        <begin position="267"/>
        <end position="290"/>
    </location>
</feature>
<dbReference type="Proteomes" id="UP000664169">
    <property type="component" value="Unassembled WGS sequence"/>
</dbReference>
<feature type="transmembrane region" description="Helical" evidence="6">
    <location>
        <begin position="62"/>
        <end position="81"/>
    </location>
</feature>
<evidence type="ECO:0000313" key="9">
    <source>
        <dbReference type="Proteomes" id="UP000664169"/>
    </source>
</evidence>
<evidence type="ECO:0000256" key="2">
    <source>
        <dbReference type="ARBA" id="ARBA00022692"/>
    </source>
</evidence>
<dbReference type="PANTHER" id="PTHR33048:SF47">
    <property type="entry name" value="INTEGRAL MEMBRANE PROTEIN-RELATED"/>
    <property type="match status" value="1"/>
</dbReference>
<dbReference type="OrthoDB" id="444631at2759"/>
<comment type="caution">
    <text evidence="8">The sequence shown here is derived from an EMBL/GenBank/DDBJ whole genome shotgun (WGS) entry which is preliminary data.</text>
</comment>
<feature type="transmembrane region" description="Helical" evidence="6">
    <location>
        <begin position="227"/>
        <end position="247"/>
    </location>
</feature>
<dbReference type="AlphaFoldDB" id="A0A8H3EES2"/>
<gene>
    <name evidence="8" type="ORF">GOMPHAMPRED_000583</name>
</gene>
<dbReference type="InterPro" id="IPR052337">
    <property type="entry name" value="SAT4-like"/>
</dbReference>
<organism evidence="8 9">
    <name type="scientific">Gomphillus americanus</name>
    <dbReference type="NCBI Taxonomy" id="1940652"/>
    <lineage>
        <taxon>Eukaryota</taxon>
        <taxon>Fungi</taxon>
        <taxon>Dikarya</taxon>
        <taxon>Ascomycota</taxon>
        <taxon>Pezizomycotina</taxon>
        <taxon>Lecanoromycetes</taxon>
        <taxon>OSLEUM clade</taxon>
        <taxon>Ostropomycetidae</taxon>
        <taxon>Ostropales</taxon>
        <taxon>Graphidaceae</taxon>
        <taxon>Gomphilloideae</taxon>
        <taxon>Gomphillus</taxon>
    </lineage>
</organism>
<reference evidence="8" key="1">
    <citation type="submission" date="2021-03" db="EMBL/GenBank/DDBJ databases">
        <authorList>
            <person name="Tagirdzhanova G."/>
        </authorList>
    </citation>
    <scope>NUCLEOTIDE SEQUENCE</scope>
</reference>
<dbReference type="PANTHER" id="PTHR33048">
    <property type="entry name" value="PTH11-LIKE INTEGRAL MEMBRANE PROTEIN (AFU_ORTHOLOGUE AFUA_5G11245)"/>
    <property type="match status" value="1"/>
</dbReference>
<keyword evidence="4 6" id="KW-0472">Membrane</keyword>
<evidence type="ECO:0000256" key="3">
    <source>
        <dbReference type="ARBA" id="ARBA00022989"/>
    </source>
</evidence>
<protein>
    <recommendedName>
        <fullName evidence="7">Rhodopsin domain-containing protein</fullName>
    </recommendedName>
</protein>
<evidence type="ECO:0000256" key="1">
    <source>
        <dbReference type="ARBA" id="ARBA00004141"/>
    </source>
</evidence>
<comment type="similarity">
    <text evidence="5">Belongs to the SAT4 family.</text>
</comment>
<feature type="transmembrane region" description="Helical" evidence="6">
    <location>
        <begin position="28"/>
        <end position="50"/>
    </location>
</feature>